<dbReference type="InterPro" id="IPR029063">
    <property type="entry name" value="SAM-dependent_MTases_sf"/>
</dbReference>
<dbReference type="Pfam" id="PF13847">
    <property type="entry name" value="Methyltransf_31"/>
    <property type="match status" value="1"/>
</dbReference>
<dbReference type="Gene3D" id="3.40.50.150">
    <property type="entry name" value="Vaccinia Virus protein VP39"/>
    <property type="match status" value="1"/>
</dbReference>
<evidence type="ECO:0000259" key="1">
    <source>
        <dbReference type="Pfam" id="PF13847"/>
    </source>
</evidence>
<name>A0A1G1XZ07_9BACT</name>
<evidence type="ECO:0000313" key="2">
    <source>
        <dbReference type="EMBL" id="OGY44547.1"/>
    </source>
</evidence>
<dbReference type="SUPFAM" id="SSF53335">
    <property type="entry name" value="S-adenosyl-L-methionine-dependent methyltransferases"/>
    <property type="match status" value="1"/>
</dbReference>
<dbReference type="CDD" id="cd02440">
    <property type="entry name" value="AdoMet_MTases"/>
    <property type="match status" value="1"/>
</dbReference>
<comment type="caution">
    <text evidence="2">The sequence shown here is derived from an EMBL/GenBank/DDBJ whole genome shotgun (WGS) entry which is preliminary data.</text>
</comment>
<proteinExistence type="predicted"/>
<reference evidence="2 3" key="1">
    <citation type="journal article" date="2016" name="Nat. Commun.">
        <title>Thousands of microbial genomes shed light on interconnected biogeochemical processes in an aquifer system.</title>
        <authorList>
            <person name="Anantharaman K."/>
            <person name="Brown C.T."/>
            <person name="Hug L.A."/>
            <person name="Sharon I."/>
            <person name="Castelle C.J."/>
            <person name="Probst A.J."/>
            <person name="Thomas B.C."/>
            <person name="Singh A."/>
            <person name="Wilkins M.J."/>
            <person name="Karaoz U."/>
            <person name="Brodie E.L."/>
            <person name="Williams K.H."/>
            <person name="Hubbard S.S."/>
            <person name="Banfield J.F."/>
        </authorList>
    </citation>
    <scope>NUCLEOTIDE SEQUENCE [LARGE SCALE GENOMIC DNA]</scope>
</reference>
<dbReference type="STRING" id="1797533.A2731_02290"/>
<accession>A0A1G1XZ07</accession>
<dbReference type="EMBL" id="MHIC01000027">
    <property type="protein sequence ID" value="OGY44547.1"/>
    <property type="molecule type" value="Genomic_DNA"/>
</dbReference>
<sequence>MVYISGGNELLDPGEIFSHINLKAGMKVGDLGCGGAGHFTVPAGRKVGSQGLVYAVDILKSVLQSVVSRARLEGLGNIRTVWSNLEIAGATRIPKEGLDIAFLINILFQSKQDDNIIAEAVRLLKKEGELLIIDWKSSGSSFGPPAVDRIKPETIKSIAKKLNLKLIDEFDAGTYHYGLVFQKQ</sequence>
<organism evidence="2 3">
    <name type="scientific">Candidatus Buchananbacteria bacterium RIFCSPHIGHO2_01_FULL_39_8</name>
    <dbReference type="NCBI Taxonomy" id="1797533"/>
    <lineage>
        <taxon>Bacteria</taxon>
        <taxon>Candidatus Buchananiibacteriota</taxon>
    </lineage>
</organism>
<dbReference type="AlphaFoldDB" id="A0A1G1XZ07"/>
<dbReference type="InterPro" id="IPR025714">
    <property type="entry name" value="Methyltranfer_dom"/>
</dbReference>
<protein>
    <recommendedName>
        <fullName evidence="1">Methyltransferase domain-containing protein</fullName>
    </recommendedName>
</protein>
<dbReference type="Proteomes" id="UP000176241">
    <property type="component" value="Unassembled WGS sequence"/>
</dbReference>
<feature type="domain" description="Methyltransferase" evidence="1">
    <location>
        <begin position="23"/>
        <end position="136"/>
    </location>
</feature>
<gene>
    <name evidence="2" type="ORF">A2731_02290</name>
</gene>
<evidence type="ECO:0000313" key="3">
    <source>
        <dbReference type="Proteomes" id="UP000176241"/>
    </source>
</evidence>